<name>A0A1B6PNE2_SORBI</name>
<dbReference type="InParanoid" id="A0A1B6PNE2"/>
<evidence type="ECO:0000313" key="1">
    <source>
        <dbReference type="EMBL" id="KXG27185.1"/>
    </source>
</evidence>
<dbReference type="AlphaFoldDB" id="A0A1B6PNE2"/>
<reference evidence="1 2" key="1">
    <citation type="journal article" date="2009" name="Nature">
        <title>The Sorghum bicolor genome and the diversification of grasses.</title>
        <authorList>
            <person name="Paterson A.H."/>
            <person name="Bowers J.E."/>
            <person name="Bruggmann R."/>
            <person name="Dubchak I."/>
            <person name="Grimwood J."/>
            <person name="Gundlach H."/>
            <person name="Haberer G."/>
            <person name="Hellsten U."/>
            <person name="Mitros T."/>
            <person name="Poliakov A."/>
            <person name="Schmutz J."/>
            <person name="Spannagl M."/>
            <person name="Tang H."/>
            <person name="Wang X."/>
            <person name="Wicker T."/>
            <person name="Bharti A.K."/>
            <person name="Chapman J."/>
            <person name="Feltus F.A."/>
            <person name="Gowik U."/>
            <person name="Grigoriev I.V."/>
            <person name="Lyons E."/>
            <person name="Maher C.A."/>
            <person name="Martis M."/>
            <person name="Narechania A."/>
            <person name="Otillar R.P."/>
            <person name="Penning B.W."/>
            <person name="Salamov A.A."/>
            <person name="Wang Y."/>
            <person name="Zhang L."/>
            <person name="Carpita N.C."/>
            <person name="Freeling M."/>
            <person name="Gingle A.R."/>
            <person name="Hash C.T."/>
            <person name="Keller B."/>
            <person name="Klein P."/>
            <person name="Kresovich S."/>
            <person name="McCann M.C."/>
            <person name="Ming R."/>
            <person name="Peterson D.G."/>
            <person name="Mehboob-ur-Rahman"/>
            <person name="Ware D."/>
            <person name="Westhoff P."/>
            <person name="Mayer K.F."/>
            <person name="Messing J."/>
            <person name="Rokhsar D.S."/>
        </authorList>
    </citation>
    <scope>NUCLEOTIDE SEQUENCE [LARGE SCALE GENOMIC DNA]</scope>
    <source>
        <strain evidence="2">cv. BTx623</strain>
    </source>
</reference>
<dbReference type="EMBL" id="CM000765">
    <property type="protein sequence ID" value="KXG27185.1"/>
    <property type="molecule type" value="Genomic_DNA"/>
</dbReference>
<dbReference type="Gramene" id="KXG27185">
    <property type="protein sequence ID" value="KXG27185"/>
    <property type="gene ID" value="SORBI_3006G227500"/>
</dbReference>
<dbReference type="Proteomes" id="UP000000768">
    <property type="component" value="Chromosome 6"/>
</dbReference>
<proteinExistence type="predicted"/>
<keyword evidence="2" id="KW-1185">Reference proteome</keyword>
<organism evidence="1 2">
    <name type="scientific">Sorghum bicolor</name>
    <name type="common">Sorghum</name>
    <name type="synonym">Sorghum vulgare</name>
    <dbReference type="NCBI Taxonomy" id="4558"/>
    <lineage>
        <taxon>Eukaryota</taxon>
        <taxon>Viridiplantae</taxon>
        <taxon>Streptophyta</taxon>
        <taxon>Embryophyta</taxon>
        <taxon>Tracheophyta</taxon>
        <taxon>Spermatophyta</taxon>
        <taxon>Magnoliopsida</taxon>
        <taxon>Liliopsida</taxon>
        <taxon>Poales</taxon>
        <taxon>Poaceae</taxon>
        <taxon>PACMAD clade</taxon>
        <taxon>Panicoideae</taxon>
        <taxon>Andropogonodae</taxon>
        <taxon>Andropogoneae</taxon>
        <taxon>Sorghinae</taxon>
        <taxon>Sorghum</taxon>
    </lineage>
</organism>
<evidence type="ECO:0000313" key="2">
    <source>
        <dbReference type="Proteomes" id="UP000000768"/>
    </source>
</evidence>
<gene>
    <name evidence="1" type="ORF">SORBI_3006G227500</name>
</gene>
<sequence length="106" mass="12347">MQILRLLLPVHGFQSFLDADIERYTHVVLFFKYKTWILLFVSMPTCRCGPNYFRTRIRTKTNYPSCKISMIFSNIMQASSGSYYGYGKQNTAHLIKDPKHRTGTVS</sequence>
<protein>
    <submittedName>
        <fullName evidence="1">Uncharacterized protein</fullName>
    </submittedName>
</protein>
<accession>A0A1B6PNE2</accession>
<reference evidence="2" key="2">
    <citation type="journal article" date="2018" name="Plant J.">
        <title>The Sorghum bicolor reference genome: improved assembly, gene annotations, a transcriptome atlas, and signatures of genome organization.</title>
        <authorList>
            <person name="McCormick R.F."/>
            <person name="Truong S.K."/>
            <person name="Sreedasyam A."/>
            <person name="Jenkins J."/>
            <person name="Shu S."/>
            <person name="Sims D."/>
            <person name="Kennedy M."/>
            <person name="Amirebrahimi M."/>
            <person name="Weers B.D."/>
            <person name="McKinley B."/>
            <person name="Mattison A."/>
            <person name="Morishige D.T."/>
            <person name="Grimwood J."/>
            <person name="Schmutz J."/>
            <person name="Mullet J.E."/>
        </authorList>
    </citation>
    <scope>NUCLEOTIDE SEQUENCE [LARGE SCALE GENOMIC DNA]</scope>
    <source>
        <strain evidence="2">cv. BTx623</strain>
    </source>
</reference>